<protein>
    <recommendedName>
        <fullName evidence="5">Lipoprotein</fullName>
    </recommendedName>
</protein>
<feature type="region of interest" description="Disordered" evidence="1">
    <location>
        <begin position="176"/>
        <end position="204"/>
    </location>
</feature>
<keyword evidence="4" id="KW-1185">Reference proteome</keyword>
<dbReference type="PANTHER" id="PTHR39335">
    <property type="entry name" value="BLL4220 PROTEIN"/>
    <property type="match status" value="1"/>
</dbReference>
<dbReference type="GO" id="GO:0043448">
    <property type="term" value="P:alkane catabolic process"/>
    <property type="evidence" value="ECO:0007669"/>
    <property type="project" value="TreeGrafter"/>
</dbReference>
<comment type="caution">
    <text evidence="3">The sequence shown here is derived from an EMBL/GenBank/DDBJ whole genome shotgun (WGS) entry which is preliminary data.</text>
</comment>
<organism evidence="3 4">
    <name type="scientific">Actinomadura rudentiformis</name>
    <dbReference type="NCBI Taxonomy" id="359158"/>
    <lineage>
        <taxon>Bacteria</taxon>
        <taxon>Bacillati</taxon>
        <taxon>Actinomycetota</taxon>
        <taxon>Actinomycetes</taxon>
        <taxon>Streptosporangiales</taxon>
        <taxon>Thermomonosporaceae</taxon>
        <taxon>Actinomadura</taxon>
    </lineage>
</organism>
<name>A0A6H9Z272_9ACTN</name>
<dbReference type="PROSITE" id="PS51257">
    <property type="entry name" value="PROKAR_LIPOPROTEIN"/>
    <property type="match status" value="1"/>
</dbReference>
<feature type="region of interest" description="Disordered" evidence="1">
    <location>
        <begin position="32"/>
        <end position="57"/>
    </location>
</feature>
<feature type="chain" id="PRO_5038699872" description="Lipoprotein" evidence="2">
    <location>
        <begin position="23"/>
        <end position="339"/>
    </location>
</feature>
<dbReference type="RefSeq" id="WP_151561095.1">
    <property type="nucleotide sequence ID" value="NZ_WBMT01000007.1"/>
</dbReference>
<dbReference type="EMBL" id="WBMT01000007">
    <property type="protein sequence ID" value="KAB2348366.1"/>
    <property type="molecule type" value="Genomic_DNA"/>
</dbReference>
<dbReference type="OrthoDB" id="597632at2"/>
<dbReference type="Pfam" id="PF03640">
    <property type="entry name" value="Lipoprotein_15"/>
    <property type="match status" value="4"/>
</dbReference>
<feature type="signal peptide" evidence="2">
    <location>
        <begin position="1"/>
        <end position="22"/>
    </location>
</feature>
<feature type="compositionally biased region" description="Low complexity" evidence="1">
    <location>
        <begin position="176"/>
        <end position="191"/>
    </location>
</feature>
<gene>
    <name evidence="3" type="ORF">F8566_16365</name>
</gene>
<dbReference type="Proteomes" id="UP000468735">
    <property type="component" value="Unassembled WGS sequence"/>
</dbReference>
<dbReference type="AlphaFoldDB" id="A0A6H9Z272"/>
<dbReference type="InterPro" id="IPR005297">
    <property type="entry name" value="Lipoprotein_repeat"/>
</dbReference>
<dbReference type="PANTHER" id="PTHR39335:SF1">
    <property type="entry name" value="BLL4220 PROTEIN"/>
    <property type="match status" value="1"/>
</dbReference>
<proteinExistence type="predicted"/>
<accession>A0A6H9Z272</accession>
<evidence type="ECO:0008006" key="5">
    <source>
        <dbReference type="Google" id="ProtNLM"/>
    </source>
</evidence>
<feature type="compositionally biased region" description="Low complexity" evidence="1">
    <location>
        <begin position="40"/>
        <end position="57"/>
    </location>
</feature>
<evidence type="ECO:0000313" key="3">
    <source>
        <dbReference type="EMBL" id="KAB2348366.1"/>
    </source>
</evidence>
<keyword evidence="2" id="KW-0732">Signal</keyword>
<evidence type="ECO:0000256" key="1">
    <source>
        <dbReference type="SAM" id="MobiDB-lite"/>
    </source>
</evidence>
<reference evidence="3 4" key="1">
    <citation type="submission" date="2019-09" db="EMBL/GenBank/DDBJ databases">
        <title>Actinomadura physcomitrii sp. nov., a novel actinomycete isolated from moss [Physcomitrium sphaericum (Ludw) Fuernr].</title>
        <authorList>
            <person name="Zhuang X."/>
            <person name="Liu C."/>
        </authorList>
    </citation>
    <scope>NUCLEOTIDE SEQUENCE [LARGE SCALE GENOMIC DNA]</scope>
    <source>
        <strain evidence="3 4">HMC1</strain>
    </source>
</reference>
<evidence type="ECO:0000313" key="4">
    <source>
        <dbReference type="Proteomes" id="UP000468735"/>
    </source>
</evidence>
<sequence>MQFPRWAIPAAAALTASGVLLTACGQETAGKQQNTSAGSAQQVQQPQQPQAPANAPAAPAAAAALEVASVSKLGKVVTDGEGRTLYRFDKDTARPPASTCMDQCAQAWPPVMASQQAVQVKGVDENLVGKVKRPDGQWQVTLGGWPLYRYAKDQSPGDAKGQGVQGTWYAAAPTGKKAGAGAAQPSQPPQQNEGGGEGGGGWAGWTTIKVRQDPALGMIVTDGKGRTMYRFDKDKPKVSNCFGDCRAKWPIVRFNGFKKLKVSGVDKSLISFIERKDGKPGECQLLINGWPMYYFAKDAKAGDTKGQAVQNVWWAVSPEGKKITTKAGGGDGGGYGGGY</sequence>
<feature type="compositionally biased region" description="Gly residues" evidence="1">
    <location>
        <begin position="193"/>
        <end position="203"/>
    </location>
</feature>
<evidence type="ECO:0000256" key="2">
    <source>
        <dbReference type="SAM" id="SignalP"/>
    </source>
</evidence>